<evidence type="ECO:0000313" key="2">
    <source>
        <dbReference type="Proteomes" id="UP000054248"/>
    </source>
</evidence>
<feature type="non-terminal residue" evidence="1">
    <location>
        <position position="1"/>
    </location>
</feature>
<keyword evidence="2" id="KW-1185">Reference proteome</keyword>
<accession>A0A0C3L151</accession>
<dbReference type="OrthoDB" id="3166386at2759"/>
<protein>
    <submittedName>
        <fullName evidence="1">Uncharacterized protein</fullName>
    </submittedName>
</protein>
<sequence length="98" mass="10894">LPQDGRPLSTIAAAIVHAMIFDAELASSIASILDAWLGWMDLVMTDVHFDIIERSKPAFCYAAILLNQIADFEHRGNAHPVARDLDECQRVWGKVYLG</sequence>
<dbReference type="EMBL" id="KN824043">
    <property type="protein sequence ID" value="KIO15472.1"/>
    <property type="molecule type" value="Genomic_DNA"/>
</dbReference>
<evidence type="ECO:0000313" key="1">
    <source>
        <dbReference type="EMBL" id="KIO15472.1"/>
    </source>
</evidence>
<name>A0A0C3L151_9AGAM</name>
<reference evidence="1 2" key="1">
    <citation type="submission" date="2014-04" db="EMBL/GenBank/DDBJ databases">
        <authorList>
            <consortium name="DOE Joint Genome Institute"/>
            <person name="Kuo A."/>
            <person name="Girlanda M."/>
            <person name="Perotto S."/>
            <person name="Kohler A."/>
            <person name="Nagy L.G."/>
            <person name="Floudas D."/>
            <person name="Copeland A."/>
            <person name="Barry K.W."/>
            <person name="Cichocki N."/>
            <person name="Veneault-Fourrey C."/>
            <person name="LaButti K."/>
            <person name="Lindquist E.A."/>
            <person name="Lipzen A."/>
            <person name="Lundell T."/>
            <person name="Morin E."/>
            <person name="Murat C."/>
            <person name="Sun H."/>
            <person name="Tunlid A."/>
            <person name="Henrissat B."/>
            <person name="Grigoriev I.V."/>
            <person name="Hibbett D.S."/>
            <person name="Martin F."/>
            <person name="Nordberg H.P."/>
            <person name="Cantor M.N."/>
            <person name="Hua S.X."/>
        </authorList>
    </citation>
    <scope>NUCLEOTIDE SEQUENCE [LARGE SCALE GENOMIC DNA]</scope>
    <source>
        <strain evidence="1 2">MUT 4182</strain>
    </source>
</reference>
<proteinExistence type="predicted"/>
<organism evidence="1 2">
    <name type="scientific">Tulasnella calospora MUT 4182</name>
    <dbReference type="NCBI Taxonomy" id="1051891"/>
    <lineage>
        <taxon>Eukaryota</taxon>
        <taxon>Fungi</taxon>
        <taxon>Dikarya</taxon>
        <taxon>Basidiomycota</taxon>
        <taxon>Agaricomycotina</taxon>
        <taxon>Agaricomycetes</taxon>
        <taxon>Cantharellales</taxon>
        <taxon>Tulasnellaceae</taxon>
        <taxon>Tulasnella</taxon>
    </lineage>
</organism>
<reference evidence="2" key="2">
    <citation type="submission" date="2015-01" db="EMBL/GenBank/DDBJ databases">
        <title>Evolutionary Origins and Diversification of the Mycorrhizal Mutualists.</title>
        <authorList>
            <consortium name="DOE Joint Genome Institute"/>
            <consortium name="Mycorrhizal Genomics Consortium"/>
            <person name="Kohler A."/>
            <person name="Kuo A."/>
            <person name="Nagy L.G."/>
            <person name="Floudas D."/>
            <person name="Copeland A."/>
            <person name="Barry K.W."/>
            <person name="Cichocki N."/>
            <person name="Veneault-Fourrey C."/>
            <person name="LaButti K."/>
            <person name="Lindquist E.A."/>
            <person name="Lipzen A."/>
            <person name="Lundell T."/>
            <person name="Morin E."/>
            <person name="Murat C."/>
            <person name="Riley R."/>
            <person name="Ohm R."/>
            <person name="Sun H."/>
            <person name="Tunlid A."/>
            <person name="Henrissat B."/>
            <person name="Grigoriev I.V."/>
            <person name="Hibbett D.S."/>
            <person name="Martin F."/>
        </authorList>
    </citation>
    <scope>NUCLEOTIDE SEQUENCE [LARGE SCALE GENOMIC DNA]</scope>
    <source>
        <strain evidence="2">MUT 4182</strain>
    </source>
</reference>
<dbReference type="HOGENOM" id="CLU_2512764_0_0_1"/>
<gene>
    <name evidence="1" type="ORF">M407DRAFT_247224</name>
</gene>
<dbReference type="AlphaFoldDB" id="A0A0C3L151"/>
<dbReference type="Proteomes" id="UP000054248">
    <property type="component" value="Unassembled WGS sequence"/>
</dbReference>